<keyword evidence="10" id="KW-0032">Aminotransferase</keyword>
<accession>A0ABW5DQV8</accession>
<organism evidence="10 11">
    <name type="scientific">Lacibacterium aquatile</name>
    <dbReference type="NCBI Taxonomy" id="1168082"/>
    <lineage>
        <taxon>Bacteria</taxon>
        <taxon>Pseudomonadati</taxon>
        <taxon>Pseudomonadota</taxon>
        <taxon>Alphaproteobacteria</taxon>
        <taxon>Rhodospirillales</taxon>
        <taxon>Rhodospirillaceae</taxon>
    </lineage>
</organism>
<dbReference type="RefSeq" id="WP_379876567.1">
    <property type="nucleotide sequence ID" value="NZ_JBHUIP010000012.1"/>
</dbReference>
<keyword evidence="5 8" id="KW-0663">Pyridoxal phosphate</keyword>
<dbReference type="InterPro" id="IPR020578">
    <property type="entry name" value="Aminotrans_V_PyrdxlP_BS"/>
</dbReference>
<dbReference type="PROSITE" id="PS00595">
    <property type="entry name" value="AA_TRANSFER_CLASS_5"/>
    <property type="match status" value="1"/>
</dbReference>
<dbReference type="Proteomes" id="UP001597295">
    <property type="component" value="Unassembled WGS sequence"/>
</dbReference>
<evidence type="ECO:0000256" key="8">
    <source>
        <dbReference type="RuleBase" id="RU004506"/>
    </source>
</evidence>
<comment type="similarity">
    <text evidence="2 8">Belongs to the class-V pyridoxal-phosphate-dependent aminotransferase family. Csd subfamily.</text>
</comment>
<dbReference type="SUPFAM" id="SSF53383">
    <property type="entry name" value="PLP-dependent transferases"/>
    <property type="match status" value="1"/>
</dbReference>
<dbReference type="InterPro" id="IPR000192">
    <property type="entry name" value="Aminotrans_V_dom"/>
</dbReference>
<dbReference type="EC" id="2.8.1.7" evidence="3 8"/>
<dbReference type="EMBL" id="JBHUIP010000012">
    <property type="protein sequence ID" value="MFD2263548.1"/>
    <property type="molecule type" value="Genomic_DNA"/>
</dbReference>
<comment type="caution">
    <text evidence="10">The sequence shown here is derived from an EMBL/GenBank/DDBJ whole genome shotgun (WGS) entry which is preliminary data.</text>
</comment>
<sequence length="412" mass="44059">MNVIRLANDRPSVKDDFPVFAANEGLVYLDSGATAQKPISVLDRMDHFYRYANATVHRGVYRLSADATDAFEAARKTVADFINAEAREIIFVRGATEGLNLLADCLGRSDLLKAGDAVIVSELEHHANIVPWQLLRDGRGIELRVCPISEEGGLDMAALEALLADGKVKLVSVTHIANATGTVVPVKEVSRLARAKGAMVAIDGCQAVSHRPVDVRDLDVDFYVFSAHKLYGPTGTGVLFGRYELLEKLPPYQGGGAMITTVTFEKTEFAPPPQRFEAGTPDIVGVLGLAAAIDYVNGLGWDWIAAHEAAVMAHGEAVLRAIPGVTILPAGPERASIFSILVEGIHPHDLGTILDNHDVAVRAGSHCAQPLLAKYNCYATVRASVGVYNEAADFDRLAAGIKSAQKLFGKGA</sequence>
<comment type="function">
    <text evidence="8">Catalyzes the removal of elemental sulfur and selenium atoms from L-cysteine, L-cystine, L-selenocysteine, and L-selenocystine to produce L-alanine.</text>
</comment>
<evidence type="ECO:0000256" key="3">
    <source>
        <dbReference type="ARBA" id="ARBA00012239"/>
    </source>
</evidence>
<dbReference type="PANTHER" id="PTHR43586">
    <property type="entry name" value="CYSTEINE DESULFURASE"/>
    <property type="match status" value="1"/>
</dbReference>
<evidence type="ECO:0000256" key="7">
    <source>
        <dbReference type="RuleBase" id="RU004504"/>
    </source>
</evidence>
<reference evidence="11" key="1">
    <citation type="journal article" date="2019" name="Int. J. Syst. Evol. Microbiol.">
        <title>The Global Catalogue of Microorganisms (GCM) 10K type strain sequencing project: providing services to taxonomists for standard genome sequencing and annotation.</title>
        <authorList>
            <consortium name="The Broad Institute Genomics Platform"/>
            <consortium name="The Broad Institute Genome Sequencing Center for Infectious Disease"/>
            <person name="Wu L."/>
            <person name="Ma J."/>
        </authorList>
    </citation>
    <scope>NUCLEOTIDE SEQUENCE [LARGE SCALE GENOMIC DNA]</scope>
    <source>
        <strain evidence="11">CGMCC 1.19062</strain>
    </source>
</reference>
<evidence type="ECO:0000256" key="4">
    <source>
        <dbReference type="ARBA" id="ARBA00022679"/>
    </source>
</evidence>
<evidence type="ECO:0000259" key="9">
    <source>
        <dbReference type="Pfam" id="PF00266"/>
    </source>
</evidence>
<gene>
    <name evidence="10" type="ORF">ACFSM5_11665</name>
</gene>
<evidence type="ECO:0000256" key="5">
    <source>
        <dbReference type="ARBA" id="ARBA00022898"/>
    </source>
</evidence>
<evidence type="ECO:0000256" key="6">
    <source>
        <dbReference type="ARBA" id="ARBA00050776"/>
    </source>
</evidence>
<feature type="domain" description="Aminotransferase class V" evidence="9">
    <location>
        <begin position="27"/>
        <end position="397"/>
    </location>
</feature>
<dbReference type="CDD" id="cd06453">
    <property type="entry name" value="SufS_like"/>
    <property type="match status" value="1"/>
</dbReference>
<dbReference type="InterPro" id="IPR015421">
    <property type="entry name" value="PyrdxlP-dep_Trfase_major"/>
</dbReference>
<proteinExistence type="inferred from homology"/>
<dbReference type="Gene3D" id="3.40.640.10">
    <property type="entry name" value="Type I PLP-dependent aspartate aminotransferase-like (Major domain)"/>
    <property type="match status" value="1"/>
</dbReference>
<evidence type="ECO:0000256" key="1">
    <source>
        <dbReference type="ARBA" id="ARBA00001933"/>
    </source>
</evidence>
<evidence type="ECO:0000256" key="2">
    <source>
        <dbReference type="ARBA" id="ARBA00010447"/>
    </source>
</evidence>
<dbReference type="NCBIfam" id="TIGR01979">
    <property type="entry name" value="sufS"/>
    <property type="match status" value="1"/>
</dbReference>
<dbReference type="PANTHER" id="PTHR43586:SF8">
    <property type="entry name" value="CYSTEINE DESULFURASE 1, CHLOROPLASTIC"/>
    <property type="match status" value="1"/>
</dbReference>
<dbReference type="InterPro" id="IPR010970">
    <property type="entry name" value="Cys_dSase_SufS"/>
</dbReference>
<comment type="cofactor">
    <cofactor evidence="1 7">
        <name>pyridoxal 5'-phosphate</name>
        <dbReference type="ChEBI" id="CHEBI:597326"/>
    </cofactor>
</comment>
<dbReference type="Pfam" id="PF00266">
    <property type="entry name" value="Aminotran_5"/>
    <property type="match status" value="1"/>
</dbReference>
<keyword evidence="4 8" id="KW-0808">Transferase</keyword>
<dbReference type="InterPro" id="IPR015422">
    <property type="entry name" value="PyrdxlP-dep_Trfase_small"/>
</dbReference>
<comment type="catalytic activity">
    <reaction evidence="6 8">
        <text>(sulfur carrier)-H + L-cysteine = (sulfur carrier)-SH + L-alanine</text>
        <dbReference type="Rhea" id="RHEA:43892"/>
        <dbReference type="Rhea" id="RHEA-COMP:14737"/>
        <dbReference type="Rhea" id="RHEA-COMP:14739"/>
        <dbReference type="ChEBI" id="CHEBI:29917"/>
        <dbReference type="ChEBI" id="CHEBI:35235"/>
        <dbReference type="ChEBI" id="CHEBI:57972"/>
        <dbReference type="ChEBI" id="CHEBI:64428"/>
        <dbReference type="EC" id="2.8.1.7"/>
    </reaction>
</comment>
<evidence type="ECO:0000313" key="10">
    <source>
        <dbReference type="EMBL" id="MFD2263548.1"/>
    </source>
</evidence>
<evidence type="ECO:0000313" key="11">
    <source>
        <dbReference type="Proteomes" id="UP001597295"/>
    </source>
</evidence>
<dbReference type="InterPro" id="IPR015424">
    <property type="entry name" value="PyrdxlP-dep_Trfase"/>
</dbReference>
<dbReference type="GO" id="GO:0008483">
    <property type="term" value="F:transaminase activity"/>
    <property type="evidence" value="ECO:0007669"/>
    <property type="project" value="UniProtKB-KW"/>
</dbReference>
<protein>
    <recommendedName>
        <fullName evidence="3 8">Cysteine desulfurase</fullName>
        <ecNumber evidence="3 8">2.8.1.7</ecNumber>
    </recommendedName>
</protein>
<keyword evidence="11" id="KW-1185">Reference proteome</keyword>
<dbReference type="Gene3D" id="3.90.1150.10">
    <property type="entry name" value="Aspartate Aminotransferase, domain 1"/>
    <property type="match status" value="1"/>
</dbReference>
<name>A0ABW5DQV8_9PROT</name>